<dbReference type="RefSeq" id="WP_064230975.1">
    <property type="nucleotide sequence ID" value="NZ_LVZK01000001.1"/>
</dbReference>
<evidence type="ECO:0000313" key="9">
    <source>
        <dbReference type="EMBL" id="OAP86085.1"/>
    </source>
</evidence>
<dbReference type="EMBL" id="LVZK01000001">
    <property type="protein sequence ID" value="OAP86085.1"/>
    <property type="molecule type" value="Genomic_DNA"/>
</dbReference>
<dbReference type="AlphaFoldDB" id="A0A179B3X2"/>
<evidence type="ECO:0000256" key="3">
    <source>
        <dbReference type="ARBA" id="ARBA00016219"/>
    </source>
</evidence>
<dbReference type="SUPFAM" id="SSF51735">
    <property type="entry name" value="NAD(P)-binding Rossmann-fold domains"/>
    <property type="match status" value="1"/>
</dbReference>
<dbReference type="InterPro" id="IPR008927">
    <property type="entry name" value="6-PGluconate_DH-like_C_sf"/>
</dbReference>
<feature type="domain" description="Mannitol dehydrogenase N-terminal" evidence="7">
    <location>
        <begin position="23"/>
        <end position="269"/>
    </location>
</feature>
<dbReference type="Proteomes" id="UP000078368">
    <property type="component" value="Unassembled WGS sequence"/>
</dbReference>
<evidence type="ECO:0000256" key="1">
    <source>
        <dbReference type="ARBA" id="ARBA00006541"/>
    </source>
</evidence>
<feature type="domain" description="Mannitol dehydrogenase C-terminal" evidence="8">
    <location>
        <begin position="280"/>
        <end position="405"/>
    </location>
</feature>
<evidence type="ECO:0000259" key="8">
    <source>
        <dbReference type="Pfam" id="PF08125"/>
    </source>
</evidence>
<dbReference type="OrthoDB" id="271711at2"/>
<organism evidence="9 10">
    <name type="scientific">Peptidiphaga gingivicola</name>
    <dbReference type="NCBI Taxonomy" id="2741497"/>
    <lineage>
        <taxon>Bacteria</taxon>
        <taxon>Bacillati</taxon>
        <taxon>Actinomycetota</taxon>
        <taxon>Actinomycetes</taxon>
        <taxon>Actinomycetales</taxon>
        <taxon>Actinomycetaceae</taxon>
        <taxon>Peptidiphaga</taxon>
    </lineage>
</organism>
<dbReference type="InterPro" id="IPR050988">
    <property type="entry name" value="Mannitol_DH/Oxidoreductase"/>
</dbReference>
<evidence type="ECO:0000256" key="5">
    <source>
        <dbReference type="ARBA" id="ARBA00023027"/>
    </source>
</evidence>
<dbReference type="Pfam" id="PF01232">
    <property type="entry name" value="Mannitol_dh"/>
    <property type="match status" value="1"/>
</dbReference>
<dbReference type="GO" id="GO:0019594">
    <property type="term" value="P:mannitol metabolic process"/>
    <property type="evidence" value="ECO:0007669"/>
    <property type="project" value="InterPro"/>
</dbReference>
<dbReference type="InterPro" id="IPR013328">
    <property type="entry name" value="6PGD_dom2"/>
</dbReference>
<dbReference type="GO" id="GO:0008926">
    <property type="term" value="F:mannitol-1-phosphate 5-dehydrogenase activity"/>
    <property type="evidence" value="ECO:0007669"/>
    <property type="project" value="UniProtKB-EC"/>
</dbReference>
<dbReference type="PRINTS" id="PR00084">
    <property type="entry name" value="MTLDHDRGNASE"/>
</dbReference>
<dbReference type="PROSITE" id="PS00974">
    <property type="entry name" value="MANNITOL_DHGENASE"/>
    <property type="match status" value="1"/>
</dbReference>
<dbReference type="InterPro" id="IPR013118">
    <property type="entry name" value="Mannitol_DH_C"/>
</dbReference>
<comment type="catalytic activity">
    <reaction evidence="6">
        <text>D-mannitol 1-phosphate + NAD(+) = beta-D-fructose 6-phosphate + NADH + H(+)</text>
        <dbReference type="Rhea" id="RHEA:19661"/>
        <dbReference type="ChEBI" id="CHEBI:15378"/>
        <dbReference type="ChEBI" id="CHEBI:57540"/>
        <dbReference type="ChEBI" id="CHEBI:57634"/>
        <dbReference type="ChEBI" id="CHEBI:57945"/>
        <dbReference type="ChEBI" id="CHEBI:61381"/>
        <dbReference type="EC" id="1.1.1.17"/>
    </reaction>
</comment>
<comment type="caution">
    <text evidence="9">The sequence shown here is derived from an EMBL/GenBank/DDBJ whole genome shotgun (WGS) entry which is preliminary data.</text>
</comment>
<dbReference type="InterPro" id="IPR036291">
    <property type="entry name" value="NAD(P)-bd_dom_sf"/>
</dbReference>
<evidence type="ECO:0000313" key="10">
    <source>
        <dbReference type="Proteomes" id="UP000078368"/>
    </source>
</evidence>
<reference evidence="9 10" key="1">
    <citation type="submission" date="2016-04" db="EMBL/GenBank/DDBJ databases">
        <title>Peptidophaga gingivicola gen. nov., sp. nov., isolated from human subgingival plaque.</title>
        <authorList>
            <person name="Beall C.J."/>
            <person name="Mokrzan E.M."/>
            <person name="Griffen A.L."/>
            <person name="Leys E.J."/>
        </authorList>
    </citation>
    <scope>NUCLEOTIDE SEQUENCE [LARGE SCALE GENOMIC DNA]</scope>
    <source>
        <strain evidence="9 10">BA112</strain>
    </source>
</reference>
<dbReference type="Pfam" id="PF08125">
    <property type="entry name" value="Mannitol_dh_C"/>
    <property type="match status" value="1"/>
</dbReference>
<dbReference type="InterPro" id="IPR000669">
    <property type="entry name" value="Mannitol_DH"/>
</dbReference>
<dbReference type="InterPro" id="IPR023027">
    <property type="entry name" value="Mannitol_DH_CS"/>
</dbReference>
<dbReference type="PANTHER" id="PTHR43362:SF1">
    <property type="entry name" value="MANNITOL DEHYDROGENASE 2-RELATED"/>
    <property type="match status" value="1"/>
</dbReference>
<keyword evidence="4" id="KW-0560">Oxidoreductase</keyword>
<accession>A0A179B3X2</accession>
<evidence type="ECO:0000259" key="7">
    <source>
        <dbReference type="Pfam" id="PF01232"/>
    </source>
</evidence>
<evidence type="ECO:0000256" key="4">
    <source>
        <dbReference type="ARBA" id="ARBA00023002"/>
    </source>
</evidence>
<dbReference type="InterPro" id="IPR013131">
    <property type="entry name" value="Mannitol_DH_N"/>
</dbReference>
<evidence type="ECO:0000256" key="2">
    <source>
        <dbReference type="ARBA" id="ARBA00012939"/>
    </source>
</evidence>
<proteinExistence type="inferred from homology"/>
<evidence type="ECO:0000256" key="6">
    <source>
        <dbReference type="ARBA" id="ARBA00048615"/>
    </source>
</evidence>
<dbReference type="EC" id="1.1.1.17" evidence="2"/>
<keyword evidence="10" id="KW-1185">Reference proteome</keyword>
<dbReference type="SUPFAM" id="SSF48179">
    <property type="entry name" value="6-phosphogluconate dehydrogenase C-terminal domain-like"/>
    <property type="match status" value="1"/>
</dbReference>
<gene>
    <name evidence="9" type="ORF">A4H34_02605</name>
</gene>
<dbReference type="Gene3D" id="3.40.50.720">
    <property type="entry name" value="NAD(P)-binding Rossmann-like Domain"/>
    <property type="match status" value="1"/>
</dbReference>
<name>A0A179B3X2_9ACTO</name>
<dbReference type="STRING" id="1823756.A4H34_02605"/>
<dbReference type="PANTHER" id="PTHR43362">
    <property type="entry name" value="MANNITOL DEHYDROGENASE DSF1-RELATED"/>
    <property type="match status" value="1"/>
</dbReference>
<dbReference type="Gene3D" id="1.10.1040.10">
    <property type="entry name" value="N-(1-d-carboxylethyl)-l-norvaline Dehydrogenase, domain 2"/>
    <property type="match status" value="1"/>
</dbReference>
<comment type="similarity">
    <text evidence="1">Belongs to the mannitol dehydrogenase family.</text>
</comment>
<protein>
    <recommendedName>
        <fullName evidence="3">Mannitol-1-phosphate 5-dehydrogenase</fullName>
        <ecNumber evidence="2">1.1.1.17</ecNumber>
    </recommendedName>
</protein>
<keyword evidence="5" id="KW-0520">NAD</keyword>
<sequence>MKLDRKHLPLDRRIGASAPAETGIVHIGIAQFHRAHAAVATAQALAAEPGEWGIVGVASHNPAVVNALREQDGVYSILELTPEGESVSVVDVHRDFAVAAEETERVLDLLAEPRHKIITLTVSENGYRRDSRTGGLDRSDPAVLADFAGGAQTTVGLVARGLVRRFERGGAPVTVLSCDNMVSAGDVTRSLVVEFLEEIGAGPEFFAWLEANVTFPNAMVDRIVPATTDAVREAVRRIAGFDDAVPVPAEGFTMWVMEDKFAAGRPAWEHADGVAFTDEVGKYELVKLRLLNGSHSLISYLGALDGRETIPDSRTQPFVEECVRAALYDEYLPSIDLPSGFDPDAYIARLFVRWTNFALGDKTARVGSDGSAKLLQRIPAPAIRLLEKGSVPQQMALTAAAWIACVCPPQGFDPGPIAREMVEPKREALAAATAGASNVREHVDAVMRGGFLPDELVAYEAFTRRVAELVEAIVRDGVRAAAADALAKRPLEDREG</sequence>